<evidence type="ECO:0000256" key="7">
    <source>
        <dbReference type="ARBA" id="ARBA00023136"/>
    </source>
</evidence>
<feature type="transmembrane region" description="Helical" evidence="8">
    <location>
        <begin position="820"/>
        <end position="838"/>
    </location>
</feature>
<protein>
    <submittedName>
        <fullName evidence="10">Probable O-linked GlcNAc transferase-putative TPR-containing transmembrane protein</fullName>
    </submittedName>
</protein>
<feature type="transmembrane region" description="Helical" evidence="8">
    <location>
        <begin position="771"/>
        <end position="791"/>
    </location>
</feature>
<dbReference type="Proteomes" id="UP000030700">
    <property type="component" value="Unassembled WGS sequence"/>
</dbReference>
<dbReference type="AlphaFoldDB" id="A0A081BQS9"/>
<dbReference type="InterPro" id="IPR038731">
    <property type="entry name" value="RgtA/B/C-like"/>
</dbReference>
<evidence type="ECO:0000256" key="1">
    <source>
        <dbReference type="ARBA" id="ARBA00004651"/>
    </source>
</evidence>
<evidence type="ECO:0000313" key="10">
    <source>
        <dbReference type="EMBL" id="GAK53760.1"/>
    </source>
</evidence>
<accession>A0A081BQS9</accession>
<feature type="domain" description="Glycosyltransferase RgtA/B/C/D-like" evidence="9">
    <location>
        <begin position="482"/>
        <end position="638"/>
    </location>
</feature>
<dbReference type="GO" id="GO:0005886">
    <property type="term" value="C:plasma membrane"/>
    <property type="evidence" value="ECO:0007669"/>
    <property type="project" value="UniProtKB-SubCell"/>
</dbReference>
<evidence type="ECO:0000256" key="4">
    <source>
        <dbReference type="ARBA" id="ARBA00022679"/>
    </source>
</evidence>
<feature type="transmembrane region" description="Helical" evidence="8">
    <location>
        <begin position="420"/>
        <end position="438"/>
    </location>
</feature>
<dbReference type="GO" id="GO:0016763">
    <property type="term" value="F:pentosyltransferase activity"/>
    <property type="evidence" value="ECO:0007669"/>
    <property type="project" value="TreeGrafter"/>
</dbReference>
<sequence length="870" mass="100130">MLFSYQTARMLAVILFLFGGGSLFAYRQIATSQLRKRLFWFGIGGVLLSVMLTMAIHVWGIPRGLSAQYFPNATWTEDPSIELDRYFEPDGTGRRTDRYLDFNPNDFNNRYPFSGKTFTVKWEGFVYLPNAGTQISIDSNFDSWLFIDDTLTEFRMVTPQSLDIGTPAARPYLKKGWSFDERRKNQQLNFAWVVNDDAHFLLGVPEVADYELSFRCTPFSYPGSSPQQVSVFLDGTQIGDLLLKEGWETYTLPVPSAVIEKRGAGSVNVILHFSRLTKPSDVIAGSGDTRELAAAFDRVELRQISPSSASSIAESLPGKTFAPGIHKIVVRAKSNQSNPFIRLICQKANQPRPNLITEDDLFPTQMSQESLWDHLARERLLLKGLIVFESIILLLWLGVFADSMWMYMCQPQKWLSADHIAIAAICGFAFLIRLFFIFEMKKIDPNFLILPDGTDHLNYLFFARGFLRGYWPALTHEPFFQAPMISFYFIFCSWLFGEGMTKIRIMTALLSSLSVLFTFLIARRVFNRPIAYIAAILCACNGVLIFYDTSFLLEPLFIFFNLTALWLMLHYKTHLSLSTTIPVGILVGLTMLTRSTIVLLLPFLLGWMLLWHTRAIKKIAGHVLMIGLFALLVILPVSIRNYYSRPSHPFVLMNTNGGITFWIGNNASSTGVYAWSSQVEAETKARMKTDGTSYADEVLRFVKEQPLQYLQLEFRKLKYFWRGYEIGNNIPYYVFRQLSSILRLPWINFVLIGPFGLIGMILAFRRWREAFLLYGYVCVQLLATLLFFALARYRLPVVPVLSIFAAYTLWRCFESLRQKKWEIFIGIFCSFVVLYLVFHYPDAARFYEQHQGSPMPLSRLFRYWDVFYTW</sequence>
<keyword evidence="3" id="KW-0328">Glycosyltransferase</keyword>
<keyword evidence="6 8" id="KW-1133">Transmembrane helix</keyword>
<dbReference type="InterPro" id="IPR050297">
    <property type="entry name" value="LipidA_mod_glycosyltrf_83"/>
</dbReference>
<feature type="transmembrane region" description="Helical" evidence="8">
    <location>
        <begin position="503"/>
        <end position="523"/>
    </location>
</feature>
<evidence type="ECO:0000256" key="5">
    <source>
        <dbReference type="ARBA" id="ARBA00022692"/>
    </source>
</evidence>
<feature type="transmembrane region" description="Helical" evidence="8">
    <location>
        <begin position="583"/>
        <end position="611"/>
    </location>
</feature>
<dbReference type="STRING" id="1499966.U14_05034"/>
<organism evidence="10">
    <name type="scientific">Candidatus Moduliflexus flocculans</name>
    <dbReference type="NCBI Taxonomy" id="1499966"/>
    <lineage>
        <taxon>Bacteria</taxon>
        <taxon>Candidatus Moduliflexota</taxon>
        <taxon>Candidatus Moduliflexia</taxon>
        <taxon>Candidatus Moduliflexales</taxon>
        <taxon>Candidatus Moduliflexaceae</taxon>
    </lineage>
</organism>
<evidence type="ECO:0000256" key="3">
    <source>
        <dbReference type="ARBA" id="ARBA00022676"/>
    </source>
</evidence>
<feature type="transmembrane region" description="Helical" evidence="8">
    <location>
        <begin position="552"/>
        <end position="571"/>
    </location>
</feature>
<dbReference type="EMBL" id="DF820460">
    <property type="protein sequence ID" value="GAK53760.1"/>
    <property type="molecule type" value="Genomic_DNA"/>
</dbReference>
<feature type="transmembrane region" description="Helical" evidence="8">
    <location>
        <begin position="479"/>
        <end position="496"/>
    </location>
</feature>
<evidence type="ECO:0000259" key="9">
    <source>
        <dbReference type="Pfam" id="PF13231"/>
    </source>
</evidence>
<keyword evidence="2" id="KW-1003">Cell membrane</keyword>
<dbReference type="PANTHER" id="PTHR33908:SF11">
    <property type="entry name" value="MEMBRANE PROTEIN"/>
    <property type="match status" value="1"/>
</dbReference>
<dbReference type="Pfam" id="PF13231">
    <property type="entry name" value="PMT_2"/>
    <property type="match status" value="1"/>
</dbReference>
<reference evidence="10" key="1">
    <citation type="journal article" date="2015" name="PeerJ">
        <title>First genomic representation of candidate bacterial phylum KSB3 points to enhanced environmental sensing as a trigger of wastewater bulking.</title>
        <authorList>
            <person name="Sekiguchi Y."/>
            <person name="Ohashi A."/>
            <person name="Parks D.H."/>
            <person name="Yamauchi T."/>
            <person name="Tyson G.W."/>
            <person name="Hugenholtz P."/>
        </authorList>
    </citation>
    <scope>NUCLEOTIDE SEQUENCE [LARGE SCALE GENOMIC DNA]</scope>
</reference>
<gene>
    <name evidence="10" type="ORF">U14_05034</name>
</gene>
<feature type="transmembrane region" description="Helical" evidence="8">
    <location>
        <begin position="797"/>
        <end position="813"/>
    </location>
</feature>
<feature type="transmembrane region" description="Helical" evidence="8">
    <location>
        <begin position="6"/>
        <end position="26"/>
    </location>
</feature>
<feature type="transmembrane region" description="Helical" evidence="8">
    <location>
        <begin position="746"/>
        <end position="764"/>
    </location>
</feature>
<keyword evidence="5 8" id="KW-0812">Transmembrane</keyword>
<evidence type="ECO:0000313" key="11">
    <source>
        <dbReference type="Proteomes" id="UP000030700"/>
    </source>
</evidence>
<dbReference type="HOGENOM" id="CLU_329747_0_0_0"/>
<keyword evidence="4 10" id="KW-0808">Transferase</keyword>
<feature type="transmembrane region" description="Helical" evidence="8">
    <location>
        <begin position="623"/>
        <end position="643"/>
    </location>
</feature>
<dbReference type="PANTHER" id="PTHR33908">
    <property type="entry name" value="MANNOSYLTRANSFERASE YKCB-RELATED"/>
    <property type="match status" value="1"/>
</dbReference>
<comment type="subcellular location">
    <subcellularLocation>
        <location evidence="1">Cell membrane</location>
        <topology evidence="1">Multi-pass membrane protein</topology>
    </subcellularLocation>
</comment>
<keyword evidence="11" id="KW-1185">Reference proteome</keyword>
<name>A0A081BQS9_9BACT</name>
<feature type="transmembrane region" description="Helical" evidence="8">
    <location>
        <begin position="529"/>
        <end position="547"/>
    </location>
</feature>
<evidence type="ECO:0000256" key="8">
    <source>
        <dbReference type="SAM" id="Phobius"/>
    </source>
</evidence>
<feature type="transmembrane region" description="Helical" evidence="8">
    <location>
        <begin position="380"/>
        <end position="399"/>
    </location>
</feature>
<dbReference type="GO" id="GO:0009103">
    <property type="term" value="P:lipopolysaccharide biosynthetic process"/>
    <property type="evidence" value="ECO:0007669"/>
    <property type="project" value="UniProtKB-ARBA"/>
</dbReference>
<keyword evidence="7 8" id="KW-0472">Membrane</keyword>
<feature type="transmembrane region" description="Helical" evidence="8">
    <location>
        <begin position="38"/>
        <end position="60"/>
    </location>
</feature>
<evidence type="ECO:0000256" key="6">
    <source>
        <dbReference type="ARBA" id="ARBA00022989"/>
    </source>
</evidence>
<proteinExistence type="predicted"/>
<evidence type="ECO:0000256" key="2">
    <source>
        <dbReference type="ARBA" id="ARBA00022475"/>
    </source>
</evidence>